<dbReference type="SUPFAM" id="SSF53098">
    <property type="entry name" value="Ribonuclease H-like"/>
    <property type="match status" value="1"/>
</dbReference>
<dbReference type="AlphaFoldDB" id="A0A4Y7TIN1"/>
<dbReference type="GO" id="GO:0003676">
    <property type="term" value="F:nucleic acid binding"/>
    <property type="evidence" value="ECO:0007669"/>
    <property type="project" value="InterPro"/>
</dbReference>
<feature type="region of interest" description="Disordered" evidence="1">
    <location>
        <begin position="249"/>
        <end position="269"/>
    </location>
</feature>
<evidence type="ECO:0000259" key="2">
    <source>
        <dbReference type="Pfam" id="PF01612"/>
    </source>
</evidence>
<comment type="caution">
    <text evidence="3">The sequence shown here is derived from an EMBL/GenBank/DDBJ whole genome shotgun (WGS) entry which is preliminary data.</text>
</comment>
<feature type="domain" description="3'-5' exonuclease" evidence="2">
    <location>
        <begin position="48"/>
        <end position="224"/>
    </location>
</feature>
<dbReference type="STRING" id="71717.A0A4Y7TIN1"/>
<feature type="compositionally biased region" description="Basic and acidic residues" evidence="1">
    <location>
        <begin position="249"/>
        <end position="262"/>
    </location>
</feature>
<protein>
    <recommendedName>
        <fullName evidence="2">3'-5' exonuclease domain-containing protein</fullName>
    </recommendedName>
</protein>
<reference evidence="3 4" key="1">
    <citation type="journal article" date="2019" name="Nat. Ecol. Evol.">
        <title>Megaphylogeny resolves global patterns of mushroom evolution.</title>
        <authorList>
            <person name="Varga T."/>
            <person name="Krizsan K."/>
            <person name="Foldi C."/>
            <person name="Dima B."/>
            <person name="Sanchez-Garcia M."/>
            <person name="Sanchez-Ramirez S."/>
            <person name="Szollosi G.J."/>
            <person name="Szarkandi J.G."/>
            <person name="Papp V."/>
            <person name="Albert L."/>
            <person name="Andreopoulos W."/>
            <person name="Angelini C."/>
            <person name="Antonin V."/>
            <person name="Barry K.W."/>
            <person name="Bougher N.L."/>
            <person name="Buchanan P."/>
            <person name="Buyck B."/>
            <person name="Bense V."/>
            <person name="Catcheside P."/>
            <person name="Chovatia M."/>
            <person name="Cooper J."/>
            <person name="Damon W."/>
            <person name="Desjardin D."/>
            <person name="Finy P."/>
            <person name="Geml J."/>
            <person name="Haridas S."/>
            <person name="Hughes K."/>
            <person name="Justo A."/>
            <person name="Karasinski D."/>
            <person name="Kautmanova I."/>
            <person name="Kiss B."/>
            <person name="Kocsube S."/>
            <person name="Kotiranta H."/>
            <person name="LaButti K.M."/>
            <person name="Lechner B.E."/>
            <person name="Liimatainen K."/>
            <person name="Lipzen A."/>
            <person name="Lukacs Z."/>
            <person name="Mihaltcheva S."/>
            <person name="Morgado L.N."/>
            <person name="Niskanen T."/>
            <person name="Noordeloos M.E."/>
            <person name="Ohm R.A."/>
            <person name="Ortiz-Santana B."/>
            <person name="Ovrebo C."/>
            <person name="Racz N."/>
            <person name="Riley R."/>
            <person name="Savchenko A."/>
            <person name="Shiryaev A."/>
            <person name="Soop K."/>
            <person name="Spirin V."/>
            <person name="Szebenyi C."/>
            <person name="Tomsovsky M."/>
            <person name="Tulloss R.E."/>
            <person name="Uehling J."/>
            <person name="Grigoriev I.V."/>
            <person name="Vagvolgyi C."/>
            <person name="Papp T."/>
            <person name="Martin F.M."/>
            <person name="Miettinen O."/>
            <person name="Hibbett D.S."/>
            <person name="Nagy L.G."/>
        </authorList>
    </citation>
    <scope>NUCLEOTIDE SEQUENCE [LARGE SCALE GENOMIC DNA]</scope>
    <source>
        <strain evidence="3 4">FP101781</strain>
    </source>
</reference>
<dbReference type="PANTHER" id="PTHR43040:SF1">
    <property type="entry name" value="RIBONUCLEASE D"/>
    <property type="match status" value="1"/>
</dbReference>
<keyword evidence="4" id="KW-1185">Reference proteome</keyword>
<accession>A0A4Y7TIN1</accession>
<proteinExistence type="predicted"/>
<organism evidence="3 4">
    <name type="scientific">Coprinellus micaceus</name>
    <name type="common">Glistening ink-cap mushroom</name>
    <name type="synonym">Coprinus micaceus</name>
    <dbReference type="NCBI Taxonomy" id="71717"/>
    <lineage>
        <taxon>Eukaryota</taxon>
        <taxon>Fungi</taxon>
        <taxon>Dikarya</taxon>
        <taxon>Basidiomycota</taxon>
        <taxon>Agaricomycotina</taxon>
        <taxon>Agaricomycetes</taxon>
        <taxon>Agaricomycetidae</taxon>
        <taxon>Agaricales</taxon>
        <taxon>Agaricineae</taxon>
        <taxon>Psathyrellaceae</taxon>
        <taxon>Coprinellus</taxon>
    </lineage>
</organism>
<name>A0A4Y7TIN1_COPMI</name>
<evidence type="ECO:0000256" key="1">
    <source>
        <dbReference type="SAM" id="MobiDB-lite"/>
    </source>
</evidence>
<gene>
    <name evidence="3" type="ORF">FA13DRAFT_61087</name>
</gene>
<dbReference type="InterPro" id="IPR002562">
    <property type="entry name" value="3'-5'_exonuclease_dom"/>
</dbReference>
<dbReference type="Proteomes" id="UP000298030">
    <property type="component" value="Unassembled WGS sequence"/>
</dbReference>
<dbReference type="PANTHER" id="PTHR43040">
    <property type="entry name" value="RIBONUCLEASE D"/>
    <property type="match status" value="1"/>
</dbReference>
<sequence length="269" mass="30050">MTILPTPHCDSNSTFDIQLADTLSDVEACITDICGYPESTGDVQQPCTIAVDLEGVQLSRKGRVSLVQLKANHSRVIWLLDITVLGGEAFTHPNSEGVTVKHILESSAYKKLFYDVRRDADALYNLYAIDMSNVLDVQLTELAVRKSNRLHSRHLNGLAKSITTYLRPPPHFLATKEAGQALMNPKLGLGGSYEVFERRPLRRELVEYAAQDVALLANLEATLRWRVGRQVGGQLTWDMRVRNASMRRVGESKGRFDRDGPHRALSPQI</sequence>
<dbReference type="GO" id="GO:0006139">
    <property type="term" value="P:nucleobase-containing compound metabolic process"/>
    <property type="evidence" value="ECO:0007669"/>
    <property type="project" value="InterPro"/>
</dbReference>
<dbReference type="GO" id="GO:0008408">
    <property type="term" value="F:3'-5' exonuclease activity"/>
    <property type="evidence" value="ECO:0007669"/>
    <property type="project" value="InterPro"/>
</dbReference>
<dbReference type="Gene3D" id="3.30.420.10">
    <property type="entry name" value="Ribonuclease H-like superfamily/Ribonuclease H"/>
    <property type="match status" value="1"/>
</dbReference>
<evidence type="ECO:0000313" key="3">
    <source>
        <dbReference type="EMBL" id="TEB34035.1"/>
    </source>
</evidence>
<dbReference type="InterPro" id="IPR012337">
    <property type="entry name" value="RNaseH-like_sf"/>
</dbReference>
<dbReference type="EMBL" id="QPFP01000010">
    <property type="protein sequence ID" value="TEB34035.1"/>
    <property type="molecule type" value="Genomic_DNA"/>
</dbReference>
<evidence type="ECO:0000313" key="4">
    <source>
        <dbReference type="Proteomes" id="UP000298030"/>
    </source>
</evidence>
<dbReference type="OrthoDB" id="26838at2759"/>
<dbReference type="Pfam" id="PF01612">
    <property type="entry name" value="DNA_pol_A_exo1"/>
    <property type="match status" value="1"/>
</dbReference>
<dbReference type="InterPro" id="IPR036397">
    <property type="entry name" value="RNaseH_sf"/>
</dbReference>